<proteinExistence type="predicted"/>
<protein>
    <submittedName>
        <fullName evidence="2">Uncharacterized protein</fullName>
    </submittedName>
</protein>
<reference evidence="2 3" key="1">
    <citation type="submission" date="2020-08" db="EMBL/GenBank/DDBJ databases">
        <title>Sphingomonas sp. sand1-3 16S ribosomal RNA gene Genome sequencing and assembly.</title>
        <authorList>
            <person name="Kang M."/>
        </authorList>
    </citation>
    <scope>NUCLEOTIDE SEQUENCE [LARGE SCALE GENOMIC DNA]</scope>
    <source>
        <strain evidence="3">sand1-3</strain>
    </source>
</reference>
<keyword evidence="1" id="KW-0732">Signal</keyword>
<dbReference type="EMBL" id="CP060697">
    <property type="protein sequence ID" value="QNM82850.1"/>
    <property type="molecule type" value="Genomic_DNA"/>
</dbReference>
<keyword evidence="3" id="KW-1185">Reference proteome</keyword>
<dbReference type="AlphaFoldDB" id="A0A7G9L2K1"/>
<dbReference type="KEGG" id="ssau:H8M03_00280"/>
<feature type="chain" id="PRO_5028824654" evidence="1">
    <location>
        <begin position="24"/>
        <end position="184"/>
    </location>
</feature>
<evidence type="ECO:0000313" key="3">
    <source>
        <dbReference type="Proteomes" id="UP000515861"/>
    </source>
</evidence>
<feature type="signal peptide" evidence="1">
    <location>
        <begin position="1"/>
        <end position="23"/>
    </location>
</feature>
<dbReference type="RefSeq" id="WP_187479805.1">
    <property type="nucleotide sequence ID" value="NZ_CP060697.1"/>
</dbReference>
<sequence>MRKVLLSLALAAGTLAVATPAAAQWGRPVVQYGYSYGSPYGYANGYQNGYGYQNAYGYQNGYGYQNNYGQVFALQSRINKLQSTINQLDRRDYIRNREADRLRNASRTIERRLQSVARYGLSPNESYEMQNRIAGLEQRIQRVLYEGRTWRRDDRRWNDFWQDRDRDGRNDRYEDDRGRRHDHH</sequence>
<accession>A0A7G9L2K1</accession>
<evidence type="ECO:0000313" key="2">
    <source>
        <dbReference type="EMBL" id="QNM82850.1"/>
    </source>
</evidence>
<dbReference type="Proteomes" id="UP000515861">
    <property type="component" value="Chromosome"/>
</dbReference>
<organism evidence="2 3">
    <name type="scientific">Sphingomonas sabuli</name>
    <dbReference type="NCBI Taxonomy" id="2764186"/>
    <lineage>
        <taxon>Bacteria</taxon>
        <taxon>Pseudomonadati</taxon>
        <taxon>Pseudomonadota</taxon>
        <taxon>Alphaproteobacteria</taxon>
        <taxon>Sphingomonadales</taxon>
        <taxon>Sphingomonadaceae</taxon>
        <taxon>Sphingomonas</taxon>
    </lineage>
</organism>
<name>A0A7G9L2K1_9SPHN</name>
<evidence type="ECO:0000256" key="1">
    <source>
        <dbReference type="SAM" id="SignalP"/>
    </source>
</evidence>
<gene>
    <name evidence="2" type="ORF">H8M03_00280</name>
</gene>